<reference evidence="1 2" key="1">
    <citation type="journal article" date="2024" name="Plant Biotechnol. J.">
        <title>Dendrobium thyrsiflorum genome and its molecular insights into genes involved in important horticultural traits.</title>
        <authorList>
            <person name="Chen B."/>
            <person name="Wang J.Y."/>
            <person name="Zheng P.J."/>
            <person name="Li K.L."/>
            <person name="Liang Y.M."/>
            <person name="Chen X.F."/>
            <person name="Zhang C."/>
            <person name="Zhao X."/>
            <person name="He X."/>
            <person name="Zhang G.Q."/>
            <person name="Liu Z.J."/>
            <person name="Xu Q."/>
        </authorList>
    </citation>
    <scope>NUCLEOTIDE SEQUENCE [LARGE SCALE GENOMIC DNA]</scope>
    <source>
        <strain evidence="1">GZMU011</strain>
    </source>
</reference>
<name>A0ABD0VV14_DENTH</name>
<organism evidence="1 2">
    <name type="scientific">Dendrobium thyrsiflorum</name>
    <name type="common">Pinecone-like raceme dendrobium</name>
    <name type="synonym">Orchid</name>
    <dbReference type="NCBI Taxonomy" id="117978"/>
    <lineage>
        <taxon>Eukaryota</taxon>
        <taxon>Viridiplantae</taxon>
        <taxon>Streptophyta</taxon>
        <taxon>Embryophyta</taxon>
        <taxon>Tracheophyta</taxon>
        <taxon>Spermatophyta</taxon>
        <taxon>Magnoliopsida</taxon>
        <taxon>Liliopsida</taxon>
        <taxon>Asparagales</taxon>
        <taxon>Orchidaceae</taxon>
        <taxon>Epidendroideae</taxon>
        <taxon>Malaxideae</taxon>
        <taxon>Dendrobiinae</taxon>
        <taxon>Dendrobium</taxon>
    </lineage>
</organism>
<evidence type="ECO:0000313" key="2">
    <source>
        <dbReference type="Proteomes" id="UP001552299"/>
    </source>
</evidence>
<dbReference type="EMBL" id="JANQDX010000001">
    <property type="protein sequence ID" value="KAL0928428.1"/>
    <property type="molecule type" value="Genomic_DNA"/>
</dbReference>
<proteinExistence type="predicted"/>
<dbReference type="Proteomes" id="UP001552299">
    <property type="component" value="Unassembled WGS sequence"/>
</dbReference>
<sequence length="136" mass="15004">MAASSTSSLVDVSDPVLSFPAVSIPPQLKFFMANVKTMVNVQLISENHLIWKSQLLKLFTANNFDGYLIGSTEECVAVLCRVKEECVAVLCRVKEECVAVLCRVKEECVAVLCRVKEECVAVLCRRKEDGFSAITV</sequence>
<evidence type="ECO:0000313" key="1">
    <source>
        <dbReference type="EMBL" id="KAL0928428.1"/>
    </source>
</evidence>
<dbReference type="AlphaFoldDB" id="A0ABD0VV14"/>
<gene>
    <name evidence="1" type="ORF">M5K25_000309</name>
</gene>
<protein>
    <submittedName>
        <fullName evidence="1">Uncharacterized protein</fullName>
    </submittedName>
</protein>
<keyword evidence="2" id="KW-1185">Reference proteome</keyword>
<comment type="caution">
    <text evidence="1">The sequence shown here is derived from an EMBL/GenBank/DDBJ whole genome shotgun (WGS) entry which is preliminary data.</text>
</comment>
<accession>A0ABD0VV14</accession>